<evidence type="ECO:0000313" key="2">
    <source>
        <dbReference type="EMBL" id="SGY17864.1"/>
    </source>
</evidence>
<protein>
    <submittedName>
        <fullName evidence="2">BQ5605_C015g07920 protein</fullName>
    </submittedName>
</protein>
<reference evidence="2 3" key="1">
    <citation type="submission" date="2016-11" db="EMBL/GenBank/DDBJ databases">
        <authorList>
            <person name="Jaros S."/>
            <person name="Januszkiewicz K."/>
            <person name="Wedrychowicz H."/>
        </authorList>
    </citation>
    <scope>NUCLEOTIDE SEQUENCE [LARGE SCALE GENOMIC DNA]</scope>
</reference>
<sequence length="91" mass="9768">MTYQSAAQPSLPRTHTISKAGRYFNISSSEIDRRLVELTSSRNSPTRANGHSLIADLASALFELNALRGTSSAVPAIGKEKGPERGPLTRS</sequence>
<proteinExistence type="predicted"/>
<organism evidence="2 3">
    <name type="scientific">Microbotryum silenes-dioicae</name>
    <dbReference type="NCBI Taxonomy" id="796604"/>
    <lineage>
        <taxon>Eukaryota</taxon>
        <taxon>Fungi</taxon>
        <taxon>Dikarya</taxon>
        <taxon>Basidiomycota</taxon>
        <taxon>Pucciniomycotina</taxon>
        <taxon>Microbotryomycetes</taxon>
        <taxon>Microbotryales</taxon>
        <taxon>Microbotryaceae</taxon>
        <taxon>Microbotryum</taxon>
    </lineage>
</organism>
<name>A0A2X0LT64_9BASI</name>
<evidence type="ECO:0000256" key="1">
    <source>
        <dbReference type="SAM" id="MobiDB-lite"/>
    </source>
</evidence>
<evidence type="ECO:0000313" key="3">
    <source>
        <dbReference type="Proteomes" id="UP000249464"/>
    </source>
</evidence>
<keyword evidence="3" id="KW-1185">Reference proteome</keyword>
<dbReference type="EMBL" id="FQNC01000015">
    <property type="protein sequence ID" value="SGY17864.1"/>
    <property type="molecule type" value="Genomic_DNA"/>
</dbReference>
<feature type="region of interest" description="Disordered" evidence="1">
    <location>
        <begin position="72"/>
        <end position="91"/>
    </location>
</feature>
<dbReference type="AlphaFoldDB" id="A0A2X0LT64"/>
<accession>A0A2X0LT64</accession>
<dbReference type="Proteomes" id="UP000249464">
    <property type="component" value="Unassembled WGS sequence"/>
</dbReference>
<gene>
    <name evidence="2" type="primary">BQ5605_C015g07920</name>
    <name evidence="2" type="ORF">BQ5605_C015G07920</name>
</gene>